<dbReference type="InterPro" id="IPR036388">
    <property type="entry name" value="WH-like_DNA-bd_sf"/>
</dbReference>
<dbReference type="GO" id="GO:0043565">
    <property type="term" value="F:sequence-specific DNA binding"/>
    <property type="evidence" value="ECO:0007669"/>
    <property type="project" value="InterPro"/>
</dbReference>
<gene>
    <name evidence="6" type="ORF">SAMN05421772_108141</name>
</gene>
<dbReference type="InterPro" id="IPR019888">
    <property type="entry name" value="Tscrpt_reg_AsnC-like"/>
</dbReference>
<reference evidence="6 7" key="1">
    <citation type="submission" date="2017-01" db="EMBL/GenBank/DDBJ databases">
        <authorList>
            <person name="Varghese N."/>
            <person name="Submissions S."/>
        </authorList>
    </citation>
    <scope>NUCLEOTIDE SEQUENCE [LARGE SCALE GENOMIC DNA]</scope>
    <source>
        <strain evidence="6 7">DSM 18447</strain>
    </source>
</reference>
<dbReference type="InterPro" id="IPR011991">
    <property type="entry name" value="ArsR-like_HTH"/>
</dbReference>
<dbReference type="SMART" id="SM00344">
    <property type="entry name" value="HTH_ASNC"/>
    <property type="match status" value="1"/>
</dbReference>
<dbReference type="Gene3D" id="3.30.70.920">
    <property type="match status" value="1"/>
</dbReference>
<dbReference type="InterPro" id="IPR019885">
    <property type="entry name" value="Tscrpt_reg_HTH_AsnC-type_CS"/>
</dbReference>
<dbReference type="AlphaFoldDB" id="A0AA46A647"/>
<dbReference type="SUPFAM" id="SSF54909">
    <property type="entry name" value="Dimeric alpha+beta barrel"/>
    <property type="match status" value="1"/>
</dbReference>
<dbReference type="PRINTS" id="PR00033">
    <property type="entry name" value="HTHASNC"/>
</dbReference>
<dbReference type="PANTHER" id="PTHR30154:SF0">
    <property type="entry name" value="LEUCINE-RESPONSIVE REGULATORY PROTEIN"/>
    <property type="match status" value="1"/>
</dbReference>
<evidence type="ECO:0000259" key="5">
    <source>
        <dbReference type="PROSITE" id="PS50956"/>
    </source>
</evidence>
<comment type="caution">
    <text evidence="6">The sequence shown here is derived from an EMBL/GenBank/DDBJ whole genome shotgun (WGS) entry which is preliminary data.</text>
</comment>
<dbReference type="InterPro" id="IPR019887">
    <property type="entry name" value="Tscrpt_reg_AsnC/Lrp_C"/>
</dbReference>
<dbReference type="PROSITE" id="PS00519">
    <property type="entry name" value="HTH_ASNC_1"/>
    <property type="match status" value="1"/>
</dbReference>
<dbReference type="GO" id="GO:0043200">
    <property type="term" value="P:response to amino acid"/>
    <property type="evidence" value="ECO:0007669"/>
    <property type="project" value="TreeGrafter"/>
</dbReference>
<sequence>MVEVTEYDDIGGQIDLISWGIQEMTDELDIANRKILAELVANARIPISELARKVGLSKTPVAARIRQMEEMGLITGYRAILSPLKLGLTHVTYMEIRLSDTRQRALEQFNAAIRLIPEVEECYMIAGGFDYLVKLRSRDMADFRRIMGEKISTLPHVSGTSSYVSMEAVIEQNWLSPEE</sequence>
<organism evidence="6 7">
    <name type="scientific">Paracoccus saliphilus</name>
    <dbReference type="NCBI Taxonomy" id="405559"/>
    <lineage>
        <taxon>Bacteria</taxon>
        <taxon>Pseudomonadati</taxon>
        <taxon>Pseudomonadota</taxon>
        <taxon>Alphaproteobacteria</taxon>
        <taxon>Rhodobacterales</taxon>
        <taxon>Paracoccaceae</taxon>
        <taxon>Paracoccus</taxon>
    </lineage>
</organism>
<keyword evidence="4" id="KW-0804">Transcription</keyword>
<feature type="domain" description="HTH asnC-type" evidence="5">
    <location>
        <begin position="28"/>
        <end position="89"/>
    </location>
</feature>
<dbReference type="PANTHER" id="PTHR30154">
    <property type="entry name" value="LEUCINE-RESPONSIVE REGULATORY PROTEIN"/>
    <property type="match status" value="1"/>
</dbReference>
<dbReference type="GO" id="GO:0006355">
    <property type="term" value="P:regulation of DNA-templated transcription"/>
    <property type="evidence" value="ECO:0007669"/>
    <property type="project" value="UniProtKB-ARBA"/>
</dbReference>
<dbReference type="GO" id="GO:0005829">
    <property type="term" value="C:cytosol"/>
    <property type="evidence" value="ECO:0007669"/>
    <property type="project" value="TreeGrafter"/>
</dbReference>
<dbReference type="CDD" id="cd00090">
    <property type="entry name" value="HTH_ARSR"/>
    <property type="match status" value="1"/>
</dbReference>
<dbReference type="Proteomes" id="UP000186216">
    <property type="component" value="Unassembled WGS sequence"/>
</dbReference>
<dbReference type="SUPFAM" id="SSF46785">
    <property type="entry name" value="Winged helix' DNA-binding domain"/>
    <property type="match status" value="1"/>
</dbReference>
<dbReference type="Pfam" id="PF01037">
    <property type="entry name" value="AsnC_trans_reg"/>
    <property type="match status" value="1"/>
</dbReference>
<evidence type="ECO:0000256" key="3">
    <source>
        <dbReference type="ARBA" id="ARBA00023159"/>
    </source>
</evidence>
<keyword evidence="3" id="KW-0010">Activator</keyword>
<dbReference type="PROSITE" id="PS50956">
    <property type="entry name" value="HTH_ASNC_2"/>
    <property type="match status" value="1"/>
</dbReference>
<accession>A0AA46A647</accession>
<dbReference type="InterPro" id="IPR011008">
    <property type="entry name" value="Dimeric_a/b-barrel"/>
</dbReference>
<dbReference type="InterPro" id="IPR036390">
    <property type="entry name" value="WH_DNA-bd_sf"/>
</dbReference>
<dbReference type="InterPro" id="IPR000485">
    <property type="entry name" value="AsnC-type_HTH_dom"/>
</dbReference>
<evidence type="ECO:0000313" key="6">
    <source>
        <dbReference type="EMBL" id="SIS91384.1"/>
    </source>
</evidence>
<proteinExistence type="predicted"/>
<dbReference type="Gene3D" id="1.10.10.10">
    <property type="entry name" value="Winged helix-like DNA-binding domain superfamily/Winged helix DNA-binding domain"/>
    <property type="match status" value="1"/>
</dbReference>
<dbReference type="Pfam" id="PF13412">
    <property type="entry name" value="HTH_24"/>
    <property type="match status" value="1"/>
</dbReference>
<name>A0AA46A647_9RHOB</name>
<keyword evidence="1" id="KW-0805">Transcription regulation</keyword>
<evidence type="ECO:0000256" key="4">
    <source>
        <dbReference type="ARBA" id="ARBA00023163"/>
    </source>
</evidence>
<evidence type="ECO:0000313" key="7">
    <source>
        <dbReference type="Proteomes" id="UP000186216"/>
    </source>
</evidence>
<dbReference type="EMBL" id="FTOU01000008">
    <property type="protein sequence ID" value="SIS91384.1"/>
    <property type="molecule type" value="Genomic_DNA"/>
</dbReference>
<evidence type="ECO:0000256" key="1">
    <source>
        <dbReference type="ARBA" id="ARBA00023015"/>
    </source>
</evidence>
<evidence type="ECO:0000256" key="2">
    <source>
        <dbReference type="ARBA" id="ARBA00023125"/>
    </source>
</evidence>
<keyword evidence="2" id="KW-0238">DNA-binding</keyword>
<protein>
    <submittedName>
        <fullName evidence="6">Lrp/AsnC family transcriptional regulator, leucine-responsive regulatory protein</fullName>
    </submittedName>
</protein>